<feature type="compositionally biased region" description="Polar residues" evidence="11">
    <location>
        <begin position="412"/>
        <end position="429"/>
    </location>
</feature>
<dbReference type="InterPro" id="IPR011011">
    <property type="entry name" value="Znf_FYVE_PHD"/>
</dbReference>
<dbReference type="GO" id="GO:0000285">
    <property type="term" value="F:1-phosphatidylinositol-3-phosphate 5-kinase activity"/>
    <property type="evidence" value="ECO:0007669"/>
    <property type="project" value="UniProtKB-EC"/>
</dbReference>
<dbReference type="InterPro" id="IPR036388">
    <property type="entry name" value="WH-like_DNA-bd_sf"/>
</dbReference>
<keyword evidence="6 10" id="KW-0418">Kinase</keyword>
<dbReference type="CDD" id="cd04371">
    <property type="entry name" value="DEP"/>
    <property type="match status" value="1"/>
</dbReference>
<evidence type="ECO:0000313" key="16">
    <source>
        <dbReference type="Proteomes" id="UP000017246"/>
    </source>
</evidence>
<evidence type="ECO:0000256" key="5">
    <source>
        <dbReference type="ARBA" id="ARBA00022771"/>
    </source>
</evidence>
<dbReference type="Pfam" id="PF00118">
    <property type="entry name" value="Cpn60_TCP1"/>
    <property type="match status" value="1"/>
</dbReference>
<dbReference type="InterPro" id="IPR017455">
    <property type="entry name" value="Znf_FYVE-rel"/>
</dbReference>
<evidence type="ECO:0000259" key="13">
    <source>
        <dbReference type="PROSITE" id="PS50186"/>
    </source>
</evidence>
<dbReference type="SMART" id="SM00064">
    <property type="entry name" value="FYVE"/>
    <property type="match status" value="1"/>
</dbReference>
<evidence type="ECO:0000313" key="15">
    <source>
        <dbReference type="EMBL" id="CDS35944.1"/>
    </source>
</evidence>
<proteinExistence type="predicted"/>
<dbReference type="InterPro" id="IPR027483">
    <property type="entry name" value="PInositol-4-P-4/5-kinase_C_sf"/>
</dbReference>
<dbReference type="SMART" id="SM00330">
    <property type="entry name" value="PIPKc"/>
    <property type="match status" value="1"/>
</dbReference>
<dbReference type="eggNOG" id="KOG0230">
    <property type="taxonomic scope" value="Eukaryota"/>
</dbReference>
<dbReference type="OrthoDB" id="158357at2759"/>
<dbReference type="GO" id="GO:0008270">
    <property type="term" value="F:zinc ion binding"/>
    <property type="evidence" value="ECO:0007669"/>
    <property type="project" value="UniProtKB-KW"/>
</dbReference>
<dbReference type="SUPFAM" id="SSF56104">
    <property type="entry name" value="SAICAR synthase-like"/>
    <property type="match status" value="2"/>
</dbReference>
<dbReference type="Gene3D" id="3.30.800.10">
    <property type="entry name" value="Phosphatidylinositol Phosphate Kinase II Beta"/>
    <property type="match status" value="1"/>
</dbReference>
<evidence type="ECO:0000256" key="4">
    <source>
        <dbReference type="ARBA" id="ARBA00022741"/>
    </source>
</evidence>
<evidence type="ECO:0000259" key="12">
    <source>
        <dbReference type="PROSITE" id="PS50178"/>
    </source>
</evidence>
<feature type="compositionally biased region" description="Polar residues" evidence="11">
    <location>
        <begin position="1380"/>
        <end position="1396"/>
    </location>
</feature>
<dbReference type="PROSITE" id="PS50178">
    <property type="entry name" value="ZF_FYVE"/>
    <property type="match status" value="1"/>
</dbReference>
<dbReference type="CDD" id="cd17300">
    <property type="entry name" value="PIPKc_PIKfyve"/>
    <property type="match status" value="1"/>
</dbReference>
<feature type="domain" description="FYVE-type" evidence="12">
    <location>
        <begin position="38"/>
        <end position="98"/>
    </location>
</feature>
<keyword evidence="3" id="KW-0479">Metal-binding</keyword>
<reference evidence="15" key="2">
    <citation type="submission" date="2015-11" db="EMBL/GenBank/DDBJ databases">
        <authorList>
            <person name="Zhang Y."/>
            <person name="Guo Z."/>
        </authorList>
    </citation>
    <scope>NUCLEOTIDE SEQUENCE</scope>
</reference>
<feature type="compositionally biased region" description="Polar residues" evidence="11">
    <location>
        <begin position="9"/>
        <end position="29"/>
    </location>
</feature>
<evidence type="ECO:0000256" key="11">
    <source>
        <dbReference type="SAM" id="MobiDB-lite"/>
    </source>
</evidence>
<feature type="region of interest" description="Disordered" evidence="11">
    <location>
        <begin position="1"/>
        <end position="29"/>
    </location>
</feature>
<keyword evidence="8 10" id="KW-0067">ATP-binding</keyword>
<dbReference type="InterPro" id="IPR002423">
    <property type="entry name" value="Cpn60/GroEL/TCP-1"/>
</dbReference>
<dbReference type="EMBL" id="LN902841">
    <property type="protein sequence ID" value="CDS35944.1"/>
    <property type="molecule type" value="Genomic_DNA"/>
</dbReference>
<dbReference type="Gene3D" id="3.30.40.10">
    <property type="entry name" value="Zinc/RING finger domain, C3HC4 (zinc finger)"/>
    <property type="match status" value="1"/>
</dbReference>
<dbReference type="GO" id="GO:0046854">
    <property type="term" value="P:phosphatidylinositol phosphate biosynthetic process"/>
    <property type="evidence" value="ECO:0007669"/>
    <property type="project" value="TreeGrafter"/>
</dbReference>
<feature type="domain" description="PIPK" evidence="14">
    <location>
        <begin position="1561"/>
        <end position="1931"/>
    </location>
</feature>
<dbReference type="Gene3D" id="3.30.810.10">
    <property type="entry name" value="2-Layer Sandwich"/>
    <property type="match status" value="1"/>
</dbReference>
<dbReference type="PANTHER" id="PTHR45748">
    <property type="entry name" value="1-PHOSPHATIDYLINOSITOL 3-PHOSPHATE 5-KINASE-RELATED"/>
    <property type="match status" value="1"/>
</dbReference>
<feature type="region of interest" description="Disordered" evidence="11">
    <location>
        <begin position="1353"/>
        <end position="1398"/>
    </location>
</feature>
<name>A0A068Y1I4_ECHMU</name>
<keyword evidence="4 10" id="KW-0547">Nucleotide-binding</keyword>
<evidence type="ECO:0000256" key="1">
    <source>
        <dbReference type="ARBA" id="ARBA00012009"/>
    </source>
</evidence>
<keyword evidence="5 9" id="KW-0863">Zinc-finger</keyword>
<dbReference type="GO" id="GO:0010008">
    <property type="term" value="C:endosome membrane"/>
    <property type="evidence" value="ECO:0007669"/>
    <property type="project" value="TreeGrafter"/>
</dbReference>
<dbReference type="STRING" id="6211.A0A068Y1I4"/>
<dbReference type="InterPro" id="IPR044769">
    <property type="entry name" value="PIKfyve_PIPKc"/>
</dbReference>
<evidence type="ECO:0000259" key="14">
    <source>
        <dbReference type="PROSITE" id="PS51455"/>
    </source>
</evidence>
<dbReference type="PROSITE" id="PS51455">
    <property type="entry name" value="PIPK"/>
    <property type="match status" value="1"/>
</dbReference>
<dbReference type="Gene3D" id="1.10.10.10">
    <property type="entry name" value="Winged helix-like DNA-binding domain superfamily/Winged helix DNA-binding domain"/>
    <property type="match status" value="1"/>
</dbReference>
<keyword evidence="16" id="KW-1185">Reference proteome</keyword>
<evidence type="ECO:0000256" key="3">
    <source>
        <dbReference type="ARBA" id="ARBA00022723"/>
    </source>
</evidence>
<organism evidence="15 16">
    <name type="scientific">Echinococcus multilocularis</name>
    <name type="common">Fox tapeworm</name>
    <dbReference type="NCBI Taxonomy" id="6211"/>
    <lineage>
        <taxon>Eukaryota</taxon>
        <taxon>Metazoa</taxon>
        <taxon>Spiralia</taxon>
        <taxon>Lophotrochozoa</taxon>
        <taxon>Platyhelminthes</taxon>
        <taxon>Cestoda</taxon>
        <taxon>Eucestoda</taxon>
        <taxon>Cyclophyllidea</taxon>
        <taxon>Taeniidae</taxon>
        <taxon>Echinococcus</taxon>
    </lineage>
</organism>
<dbReference type="GO" id="GO:0035556">
    <property type="term" value="P:intracellular signal transduction"/>
    <property type="evidence" value="ECO:0007669"/>
    <property type="project" value="InterPro"/>
</dbReference>
<dbReference type="EC" id="2.7.1.150" evidence="1"/>
<dbReference type="PANTHER" id="PTHR45748:SF7">
    <property type="entry name" value="1-PHOSPHATIDYLINOSITOL 3-PHOSPHATE 5-KINASE-RELATED"/>
    <property type="match status" value="1"/>
</dbReference>
<feature type="region of interest" description="Disordered" evidence="11">
    <location>
        <begin position="403"/>
        <end position="429"/>
    </location>
</feature>
<protein>
    <recommendedName>
        <fullName evidence="1">1-phosphatidylinositol-3-phosphate 5-kinase</fullName>
        <ecNumber evidence="1">2.7.1.150</ecNumber>
    </recommendedName>
</protein>
<evidence type="ECO:0000256" key="10">
    <source>
        <dbReference type="PROSITE-ProRule" id="PRU00781"/>
    </source>
</evidence>
<dbReference type="Gene3D" id="3.50.7.10">
    <property type="entry name" value="GroEL"/>
    <property type="match status" value="1"/>
</dbReference>
<dbReference type="Proteomes" id="UP000017246">
    <property type="component" value="Unassembled WGS sequence"/>
</dbReference>
<dbReference type="Pfam" id="PF01504">
    <property type="entry name" value="PIP5K"/>
    <property type="match status" value="2"/>
</dbReference>
<feature type="domain" description="DEP" evidence="13">
    <location>
        <begin position="282"/>
        <end position="340"/>
    </location>
</feature>
<evidence type="ECO:0000256" key="7">
    <source>
        <dbReference type="ARBA" id="ARBA00022833"/>
    </source>
</evidence>
<evidence type="ECO:0000256" key="8">
    <source>
        <dbReference type="ARBA" id="ARBA00022840"/>
    </source>
</evidence>
<dbReference type="InterPro" id="IPR000306">
    <property type="entry name" value="Znf_FYVE"/>
</dbReference>
<reference evidence="15" key="1">
    <citation type="journal article" date="2013" name="Nature">
        <title>The genomes of four tapeworm species reveal adaptations to parasitism.</title>
        <authorList>
            <person name="Tsai I.J."/>
            <person name="Zarowiecki M."/>
            <person name="Holroyd N."/>
            <person name="Garciarrubio A."/>
            <person name="Sanchez-Flores A."/>
            <person name="Brooks K.L."/>
            <person name="Tracey A."/>
            <person name="Bobes R.J."/>
            <person name="Fragoso G."/>
            <person name="Sciutto E."/>
            <person name="Aslett M."/>
            <person name="Beasley H."/>
            <person name="Bennett H.M."/>
            <person name="Cai J."/>
            <person name="Camicia F."/>
            <person name="Clark R."/>
            <person name="Cucher M."/>
            <person name="De Silva N."/>
            <person name="Day T.A."/>
            <person name="Deplazes P."/>
            <person name="Estrada K."/>
            <person name="Fernandez C."/>
            <person name="Holland P.W."/>
            <person name="Hou J."/>
            <person name="Hu S."/>
            <person name="Huckvale T."/>
            <person name="Hung S.S."/>
            <person name="Kamenetzky L."/>
            <person name="Keane J.A."/>
            <person name="Kiss F."/>
            <person name="Koziol U."/>
            <person name="Lambert O."/>
            <person name="Liu K."/>
            <person name="Luo X."/>
            <person name="Luo Y."/>
            <person name="Macchiaroli N."/>
            <person name="Nichol S."/>
            <person name="Paps J."/>
            <person name="Parkinson J."/>
            <person name="Pouchkina-Stantcheva N."/>
            <person name="Riddiford N."/>
            <person name="Rosenzvit M."/>
            <person name="Salinas G."/>
            <person name="Wasmuth J.D."/>
            <person name="Zamanian M."/>
            <person name="Zheng Y."/>
            <person name="Cai X."/>
            <person name="Soberon X."/>
            <person name="Olson P.D."/>
            <person name="Laclette J.P."/>
            <person name="Brehm K."/>
            <person name="Berriman M."/>
            <person name="Garciarrubio A."/>
            <person name="Bobes R.J."/>
            <person name="Fragoso G."/>
            <person name="Sanchez-Flores A."/>
            <person name="Estrada K."/>
            <person name="Cevallos M.A."/>
            <person name="Morett E."/>
            <person name="Gonzalez V."/>
            <person name="Portillo T."/>
            <person name="Ochoa-Leyva A."/>
            <person name="Jose M.V."/>
            <person name="Sciutto E."/>
            <person name="Landa A."/>
            <person name="Jimenez L."/>
            <person name="Valdes V."/>
            <person name="Carrero J.C."/>
            <person name="Larralde C."/>
            <person name="Morales-Montor J."/>
            <person name="Limon-Lason J."/>
            <person name="Soberon X."/>
            <person name="Laclette J.P."/>
        </authorList>
    </citation>
    <scope>NUCLEOTIDE SEQUENCE [LARGE SCALE GENOMIC DNA]</scope>
</reference>
<dbReference type="Pfam" id="PF01363">
    <property type="entry name" value="FYVE"/>
    <property type="match status" value="1"/>
</dbReference>
<dbReference type="InterPro" id="IPR027484">
    <property type="entry name" value="PInositol-4-P-5-kinase_N"/>
</dbReference>
<gene>
    <name evidence="15" type="ORF">EmuJ_001190200</name>
</gene>
<evidence type="ECO:0000256" key="9">
    <source>
        <dbReference type="PROSITE-ProRule" id="PRU00091"/>
    </source>
</evidence>
<dbReference type="GO" id="GO:0005524">
    <property type="term" value="F:ATP binding"/>
    <property type="evidence" value="ECO:0007669"/>
    <property type="project" value="UniProtKB-UniRule"/>
</dbReference>
<dbReference type="SUPFAM" id="SSF52029">
    <property type="entry name" value="GroEL apical domain-like"/>
    <property type="match status" value="1"/>
</dbReference>
<dbReference type="InterPro" id="IPR002498">
    <property type="entry name" value="PInositol-4-P-4/5-kinase_core"/>
</dbReference>
<dbReference type="SUPFAM" id="SSF57903">
    <property type="entry name" value="FYVE/PHD zinc finger"/>
    <property type="match status" value="1"/>
</dbReference>
<keyword evidence="7" id="KW-0862">Zinc</keyword>
<dbReference type="InterPro" id="IPR027409">
    <property type="entry name" value="GroEL-like_apical_dom_sf"/>
</dbReference>
<dbReference type="PROSITE" id="PS50186">
    <property type="entry name" value="DEP"/>
    <property type="match status" value="1"/>
</dbReference>
<dbReference type="InterPro" id="IPR013083">
    <property type="entry name" value="Znf_RING/FYVE/PHD"/>
</dbReference>
<dbReference type="InterPro" id="IPR000591">
    <property type="entry name" value="DEP_dom"/>
</dbReference>
<evidence type="ECO:0000256" key="2">
    <source>
        <dbReference type="ARBA" id="ARBA00022679"/>
    </source>
</evidence>
<dbReference type="OMA" id="QSVWNDT"/>
<keyword evidence="2 10" id="KW-0808">Transferase</keyword>
<accession>A0A068Y1I4</accession>
<evidence type="ECO:0000256" key="6">
    <source>
        <dbReference type="ARBA" id="ARBA00022777"/>
    </source>
</evidence>
<sequence length="1951" mass="217435">MLGTEVDSQEASQSTALSSRNSPGSSSVLQNRNHWIPDSHCQECFECGQKFTALKRRHHCRFCGRIFCSRCSAHLRDGSSIGYSGPQRACGFCALNHEMVAKNYGKPEESILAPTEQEHQMDSKVLLDAEKSLVDSPEQIFPSIRSEVDPSPVFACPESGFRTWHAQCSYQSPQIANLFPVVDDSLSAPRKPASSISVDGRQSLPDIQTFFALWFRMTRSNSLDQTSGELKSSGLSFFAKNMTLSRRSFSGDAQGFRATSSSACQKTIALETVIVGSDRCSSGRQIVDWLVSSSGGRLESRERACDLCEAYTKASFLKPLGNVGPLGKFVDGSQLYRILEECQMDDSPRLSRRVQSVGSGFDALRHHFRRSTLVTESVALSKIKEVSSHKESADLTSVVMVMPPPEGLGQAGTDSNEPQSRIESAPPQSISVEPRDVYTHYLEKLIRQETRDHYLSPDWNALMFTTVRMLCDDVELNLRSVLLKNVQNRRNGSPSFNPSQQCSLIDNMTLQEFCPPKYSPMSVLRYIHVKKVVGADESCQILNGVALTGHLIHSHLPTQLYLPRILILASSVTYERNIYKRTWLESYAAQEEEYLGNCVTKILSFRPTVLITGGGIANIALNMLVKSGIAIFCNVRRPVLARLAAATGAEIIASTDAFLSGSYDVSPKHPTSPVGACRWYKLLTLPQPNGTRKPVCIFSFTDLPALDTTPPVSWFHVPGLNLVPNISKEEDVKKGPEDKITRMPTYSVFLQGPDLATLKLAKRCLKLALLSCFNARLETAYLNDAQIVLTGDPFGTSTLNSCESDDSHSSSLARHLCGRLFNLSPLATTKLPFLASAEGRRIPLFDFYFYLVDWPDKRRLNDSLKQKAVVMRAKIYASKKPPSMYTLPQRDSSSSLSAPDRLCFEDEKESMILRRWTGMGRIIAANASRSKKATKTPSLPSRPAVKYVNKRLSRSIRDARSHTLMHVLRSVFSLTSVICPDPCLPSWIMGIDVYGSNDLPLGAFLEHFCFRNQSCLNPECNTPMLDHVQHFTQTTGSVKLTLQTVEPVHLPHSTNASTPIVMWSYCSACKETSQARLMSLLTWHLSFMKFIDFLINSPSCLTHKSSINGPLCCSAKSLSHCFSLGRVQATFCYHPIVIFEVCMPPITQSAPSESSLVVPDASGIRKQGNSKLVNKADAVIEPLEMPDFLEVEVHATLKKFYELTMMVKQHLMNLWNDRQCEILTHLLEVFEQTLNSECTETGIKSRVELLSFLFDNLSKPRPFLQLRDLQASPTSTPSTNRNLVEESATDRTISSGIGCQPLWMSRLAAFSYEEKITLTFALMYLIKRWLFNFANDWNARICQYNSTMRMLEKAQSKQRKHRPPPQASTDVSIDAGGGKSQISESFPETSPASSNLDLAMDDTETTDSVGALRKDVGEGSSMTGTTPYTLLDFLPANRATATKVETVKRIFTAILPGSSEHKVCPEPWTPSEHPQIPPPNCHTPLLLALALQPPAQHVESGHFEAPDTTSRLYANEKVVEELSKVSILETTPDVYISDQEITSIIAYGLASFELQVTGTEEKRPTGASSSVGLKRKGSDCSVRLPEEATDNANGEVELGTSVSDDVKSAKTCSTAPTDPHIEIQFADASTTFFCRIYYAEEFYQLRKLVLPQGEMAFIRSLSRCRNWDAQGGKSGSCFMKTHDERFVVKEVSSIEMKTFHDVKKQYFDYLISAASMQRLSLLARIFGIFHIDYKNSITGDARRLDVLVMENLFHNRPGITHIYDLKGSLRGRLIANTESPTVEVTLATTATTSTSAATANTSDAVPRGTWGEEATVARVPVLLDQNFINESLENPIYLRLHSKNALMHCLSMDTQFLADLFIMDYSLLVGTDRRTGLLVVGIIDYLRKFTLNKRLEMFVKQTLTSVQGPMPTIIMPVDYRERLLDQMERNFHLVPDQWYNSPADHREVWRL</sequence>